<dbReference type="EMBL" id="FMYF01000008">
    <property type="protein sequence ID" value="SDB91004.1"/>
    <property type="molecule type" value="Genomic_DNA"/>
</dbReference>
<gene>
    <name evidence="2" type="ORF">GA0111570_10813</name>
</gene>
<keyword evidence="3" id="KW-1185">Reference proteome</keyword>
<dbReference type="AlphaFoldDB" id="A0A1G6HA32"/>
<dbReference type="RefSeq" id="WP_092611446.1">
    <property type="nucleotide sequence ID" value="NZ_FMYF01000008.1"/>
</dbReference>
<reference evidence="2 3" key="1">
    <citation type="submission" date="2016-06" db="EMBL/GenBank/DDBJ databases">
        <authorList>
            <person name="Olsen C.W."/>
            <person name="Carey S."/>
            <person name="Hinshaw L."/>
            <person name="Karasin A.I."/>
        </authorList>
    </citation>
    <scope>NUCLEOTIDE SEQUENCE [LARGE SCALE GENOMIC DNA]</scope>
    <source>
        <strain evidence="2 3">LZ-22</strain>
    </source>
</reference>
<keyword evidence="1" id="KW-1133">Transmembrane helix</keyword>
<feature type="transmembrane region" description="Helical" evidence="1">
    <location>
        <begin position="12"/>
        <end position="30"/>
    </location>
</feature>
<accession>A0A1G6HA32</accession>
<sequence length="80" mass="8601">MSMHLQDWFYLNPWGLWLTAVVLALVIELLQRDRRGLACAGACAVGAVVAALAPGVWWLPVVAALVALGTAWALLRPVHA</sequence>
<feature type="transmembrane region" description="Helical" evidence="1">
    <location>
        <begin position="37"/>
        <end position="53"/>
    </location>
</feature>
<evidence type="ECO:0000256" key="1">
    <source>
        <dbReference type="SAM" id="Phobius"/>
    </source>
</evidence>
<protein>
    <submittedName>
        <fullName evidence="2">Uncharacterized protein</fullName>
    </submittedName>
</protein>
<dbReference type="Proteomes" id="UP000199086">
    <property type="component" value="Unassembled WGS sequence"/>
</dbReference>
<evidence type="ECO:0000313" key="2">
    <source>
        <dbReference type="EMBL" id="SDB91004.1"/>
    </source>
</evidence>
<proteinExistence type="predicted"/>
<organism evidence="2 3">
    <name type="scientific">Raineyella antarctica</name>
    <dbReference type="NCBI Taxonomy" id="1577474"/>
    <lineage>
        <taxon>Bacteria</taxon>
        <taxon>Bacillati</taxon>
        <taxon>Actinomycetota</taxon>
        <taxon>Actinomycetes</taxon>
        <taxon>Propionibacteriales</taxon>
        <taxon>Propionibacteriaceae</taxon>
        <taxon>Raineyella</taxon>
    </lineage>
</organism>
<evidence type="ECO:0000313" key="3">
    <source>
        <dbReference type="Proteomes" id="UP000199086"/>
    </source>
</evidence>
<keyword evidence="1" id="KW-0472">Membrane</keyword>
<keyword evidence="1" id="KW-0812">Transmembrane</keyword>
<dbReference type="STRING" id="1577474.GA0111570_10813"/>
<name>A0A1G6HA32_9ACTN</name>